<comment type="caution">
    <text evidence="1">The sequence shown here is derived from an EMBL/GenBank/DDBJ whole genome shotgun (WGS) entry which is preliminary data.</text>
</comment>
<evidence type="ECO:0000313" key="1">
    <source>
        <dbReference type="EMBL" id="KAJ8964386.1"/>
    </source>
</evidence>
<organism evidence="1 2">
    <name type="scientific">Rhamnusium bicolor</name>
    <dbReference type="NCBI Taxonomy" id="1586634"/>
    <lineage>
        <taxon>Eukaryota</taxon>
        <taxon>Metazoa</taxon>
        <taxon>Ecdysozoa</taxon>
        <taxon>Arthropoda</taxon>
        <taxon>Hexapoda</taxon>
        <taxon>Insecta</taxon>
        <taxon>Pterygota</taxon>
        <taxon>Neoptera</taxon>
        <taxon>Endopterygota</taxon>
        <taxon>Coleoptera</taxon>
        <taxon>Polyphaga</taxon>
        <taxon>Cucujiformia</taxon>
        <taxon>Chrysomeloidea</taxon>
        <taxon>Cerambycidae</taxon>
        <taxon>Lepturinae</taxon>
        <taxon>Rhagiini</taxon>
        <taxon>Rhamnusium</taxon>
    </lineage>
</organism>
<sequence length="88" mass="10357">MVQFVSHTTKESLCDYFGEEILPSNYGGRCKSLRELMRDWQEVLNDNADWFLEQESVKITSIPEKIKRVFYFKDQLGVDGSFRQLSID</sequence>
<dbReference type="InterPro" id="IPR036865">
    <property type="entry name" value="CRAL-TRIO_dom_sf"/>
</dbReference>
<reference evidence="1" key="1">
    <citation type="journal article" date="2023" name="Insect Mol. Biol.">
        <title>Genome sequencing provides insights into the evolution of gene families encoding plant cell wall-degrading enzymes in longhorned beetles.</title>
        <authorList>
            <person name="Shin N.R."/>
            <person name="Okamura Y."/>
            <person name="Kirsch R."/>
            <person name="Pauchet Y."/>
        </authorList>
    </citation>
    <scope>NUCLEOTIDE SEQUENCE</scope>
    <source>
        <strain evidence="1">RBIC_L_NR</strain>
    </source>
</reference>
<dbReference type="Proteomes" id="UP001162156">
    <property type="component" value="Unassembled WGS sequence"/>
</dbReference>
<proteinExistence type="predicted"/>
<protein>
    <submittedName>
        <fullName evidence="1">Uncharacterized protein</fullName>
    </submittedName>
</protein>
<name>A0AAV8ZKH9_9CUCU</name>
<gene>
    <name evidence="1" type="ORF">NQ314_004955</name>
</gene>
<accession>A0AAV8ZKH9</accession>
<dbReference type="AlphaFoldDB" id="A0AAV8ZKH9"/>
<evidence type="ECO:0000313" key="2">
    <source>
        <dbReference type="Proteomes" id="UP001162156"/>
    </source>
</evidence>
<dbReference type="SUPFAM" id="SSF52087">
    <property type="entry name" value="CRAL/TRIO domain"/>
    <property type="match status" value="1"/>
</dbReference>
<dbReference type="Gene3D" id="3.40.525.10">
    <property type="entry name" value="CRAL-TRIO lipid binding domain"/>
    <property type="match status" value="1"/>
</dbReference>
<dbReference type="EMBL" id="JANEYF010001369">
    <property type="protein sequence ID" value="KAJ8964386.1"/>
    <property type="molecule type" value="Genomic_DNA"/>
</dbReference>
<keyword evidence="2" id="KW-1185">Reference proteome</keyword>